<evidence type="ECO:0000256" key="2">
    <source>
        <dbReference type="SAM" id="SignalP"/>
    </source>
</evidence>
<feature type="signal peptide" evidence="2">
    <location>
        <begin position="1"/>
        <end position="23"/>
    </location>
</feature>
<feature type="chain" id="PRO_5031320174" evidence="2">
    <location>
        <begin position="24"/>
        <end position="260"/>
    </location>
</feature>
<feature type="region of interest" description="Disordered" evidence="1">
    <location>
        <begin position="91"/>
        <end position="115"/>
    </location>
</feature>
<name>A0A7S0Z5E1_9CRYP</name>
<evidence type="ECO:0000256" key="1">
    <source>
        <dbReference type="SAM" id="MobiDB-lite"/>
    </source>
</evidence>
<keyword evidence="2" id="KW-0732">Signal</keyword>
<sequence length="260" mass="27556">MAVTSRLVIQAFGLLCMLAGVAGFAGHHLPNGALPSSRGAAPPMSVCMAVQRGTGEAKDRAAFLRLATGAALGLAAGLPVAARPGDYAKQDYSGTGGNSQSSLGANDVPAAGKIDPYDDRVKAQAKFGEKMQSAESLSEYKDMAFEAKEKIFAQLSKDIEKKDWKAASAFLNRELFVLRRAMYPVSTKGLRAVSAAVKGGEPDKPATKSELAEKTFLGTMNKLAVALNGEKAGGTDWVRAGKAFSKAEEDWQKWVRLIEE</sequence>
<reference evidence="3" key="1">
    <citation type="submission" date="2021-01" db="EMBL/GenBank/DDBJ databases">
        <authorList>
            <person name="Corre E."/>
            <person name="Pelletier E."/>
            <person name="Niang G."/>
            <person name="Scheremetjew M."/>
            <person name="Finn R."/>
            <person name="Kale V."/>
            <person name="Holt S."/>
            <person name="Cochrane G."/>
            <person name="Meng A."/>
            <person name="Brown T."/>
            <person name="Cohen L."/>
        </authorList>
    </citation>
    <scope>NUCLEOTIDE SEQUENCE</scope>
    <source>
        <strain evidence="3">CCMP443</strain>
    </source>
</reference>
<proteinExistence type="predicted"/>
<accession>A0A7S0Z5E1</accession>
<organism evidence="3">
    <name type="scientific">Hemiselmis tepida</name>
    <dbReference type="NCBI Taxonomy" id="464990"/>
    <lineage>
        <taxon>Eukaryota</taxon>
        <taxon>Cryptophyceae</taxon>
        <taxon>Cryptomonadales</taxon>
        <taxon>Hemiselmidaceae</taxon>
        <taxon>Hemiselmis</taxon>
    </lineage>
</organism>
<evidence type="ECO:0000313" key="3">
    <source>
        <dbReference type="EMBL" id="CAD8804344.1"/>
    </source>
</evidence>
<protein>
    <submittedName>
        <fullName evidence="3">Uncharacterized protein</fullName>
    </submittedName>
</protein>
<dbReference type="EMBL" id="HBFN01031105">
    <property type="protein sequence ID" value="CAD8804344.1"/>
    <property type="molecule type" value="Transcribed_RNA"/>
</dbReference>
<gene>
    <name evidence="3" type="ORF">HTEP1355_LOCUS18022</name>
</gene>
<dbReference type="AlphaFoldDB" id="A0A7S0Z5E1"/>